<dbReference type="Proteomes" id="UP001499987">
    <property type="component" value="Unassembled WGS sequence"/>
</dbReference>
<keyword evidence="7" id="KW-1185">Reference proteome</keyword>
<organism evidence="6 7">
    <name type="scientific">Kitasatospora arboriphila</name>
    <dbReference type="NCBI Taxonomy" id="258052"/>
    <lineage>
        <taxon>Bacteria</taxon>
        <taxon>Bacillati</taxon>
        <taxon>Actinomycetota</taxon>
        <taxon>Actinomycetes</taxon>
        <taxon>Kitasatosporales</taxon>
        <taxon>Streptomycetaceae</taxon>
        <taxon>Kitasatospora</taxon>
    </lineage>
</organism>
<dbReference type="RefSeq" id="WP_344627612.1">
    <property type="nucleotide sequence ID" value="NZ_BAAALD010000110.1"/>
</dbReference>
<dbReference type="Pfam" id="PF13523">
    <property type="entry name" value="Acetyltransf_8"/>
    <property type="match status" value="1"/>
</dbReference>
<comment type="caution">
    <text evidence="6">The sequence shown here is derived from an EMBL/GenBank/DDBJ whole genome shotgun (WGS) entry which is preliminary data.</text>
</comment>
<feature type="domain" description="Acyltransferase MbtK/IucB-like conserved" evidence="5">
    <location>
        <begin position="31"/>
        <end position="79"/>
    </location>
</feature>
<evidence type="ECO:0000256" key="2">
    <source>
        <dbReference type="ARBA" id="ARBA00005102"/>
    </source>
</evidence>
<dbReference type="SMART" id="SM01006">
    <property type="entry name" value="AlcB"/>
    <property type="match status" value="1"/>
</dbReference>
<evidence type="ECO:0000313" key="7">
    <source>
        <dbReference type="Proteomes" id="UP001499987"/>
    </source>
</evidence>
<sequence>MTTTAPTAVRETAPAAVHEQTVPGFGTVAVRPLDPSGDAALVHGWVNEERARFWGMVGHTRETVRRIYAYVDSLDTHHAYIVERDGTPVALFQTYQPEHDPVGECYPVRPGDFGVHLLLAPADGEPAPGFTAGLITALLGFVFADPSRLRIVAEPDALNEKSIARTLRTGFELGPQIDLPHKRAQLVFLTRETVAQALAARS</sequence>
<evidence type="ECO:0000259" key="5">
    <source>
        <dbReference type="SMART" id="SM01006"/>
    </source>
</evidence>
<evidence type="ECO:0000256" key="1">
    <source>
        <dbReference type="ARBA" id="ARBA00003818"/>
    </source>
</evidence>
<comment type="function">
    <text evidence="1">Acyltransferase required for the direct transfer of medium- to long-chain fatty acyl moieties from a carrier protein (MbtL) on to the epsilon-amino group of lysine residue in the mycobactin core.</text>
</comment>
<evidence type="ECO:0000313" key="6">
    <source>
        <dbReference type="EMBL" id="GAA1118723.1"/>
    </source>
</evidence>
<protein>
    <recommendedName>
        <fullName evidence="3">Lysine N-acyltransferase MbtK</fullName>
    </recommendedName>
    <alternativeName>
        <fullName evidence="4">Mycobactin synthase protein K</fullName>
    </alternativeName>
</protein>
<dbReference type="Gene3D" id="3.40.630.30">
    <property type="match status" value="1"/>
</dbReference>
<reference evidence="6 7" key="1">
    <citation type="journal article" date="2019" name="Int. J. Syst. Evol. Microbiol.">
        <title>The Global Catalogue of Microorganisms (GCM) 10K type strain sequencing project: providing services to taxonomists for standard genome sequencing and annotation.</title>
        <authorList>
            <consortium name="The Broad Institute Genomics Platform"/>
            <consortium name="The Broad Institute Genome Sequencing Center for Infectious Disease"/>
            <person name="Wu L."/>
            <person name="Ma J."/>
        </authorList>
    </citation>
    <scope>NUCLEOTIDE SEQUENCE [LARGE SCALE GENOMIC DNA]</scope>
    <source>
        <strain evidence="6 7">JCM 13002</strain>
    </source>
</reference>
<dbReference type="SUPFAM" id="SSF55729">
    <property type="entry name" value="Acyl-CoA N-acyltransferases (Nat)"/>
    <property type="match status" value="1"/>
</dbReference>
<gene>
    <name evidence="6" type="ORF">GCM10009663_68350</name>
</gene>
<comment type="pathway">
    <text evidence="2">Siderophore biosynthesis; mycobactin biosynthesis.</text>
</comment>
<dbReference type="InterPro" id="IPR016181">
    <property type="entry name" value="Acyl_CoA_acyltransferase"/>
</dbReference>
<accession>A0ABN1U6I9</accession>
<evidence type="ECO:0000256" key="4">
    <source>
        <dbReference type="ARBA" id="ARBA00031122"/>
    </source>
</evidence>
<name>A0ABN1U6I9_9ACTN</name>
<dbReference type="EMBL" id="BAAALD010000110">
    <property type="protein sequence ID" value="GAA1118723.1"/>
    <property type="molecule type" value="Genomic_DNA"/>
</dbReference>
<dbReference type="PANTHER" id="PTHR31438:SF1">
    <property type="entry name" value="LYSINE N-ACYLTRANSFERASE C17G9.06C-RELATED"/>
    <property type="match status" value="1"/>
</dbReference>
<dbReference type="InterPro" id="IPR019432">
    <property type="entry name" value="Acyltransferase_MbtK/IucB-like"/>
</dbReference>
<proteinExistence type="predicted"/>
<dbReference type="PANTHER" id="PTHR31438">
    <property type="entry name" value="LYSINE N-ACYLTRANSFERASE C17G9.06C-RELATED"/>
    <property type="match status" value="1"/>
</dbReference>
<evidence type="ECO:0000256" key="3">
    <source>
        <dbReference type="ARBA" id="ARBA00020586"/>
    </source>
</evidence>